<protein>
    <submittedName>
        <fullName evidence="1">Uncharacterized protein</fullName>
    </submittedName>
</protein>
<evidence type="ECO:0000313" key="1">
    <source>
        <dbReference type="EMBL" id="GFE82405.1"/>
    </source>
</evidence>
<comment type="caution">
    <text evidence="1">The sequence shown here is derived from an EMBL/GenBank/DDBJ whole genome shotgun (WGS) entry which is preliminary data.</text>
</comment>
<keyword evidence="2" id="KW-1185">Reference proteome</keyword>
<dbReference type="AlphaFoldDB" id="A0A829YG34"/>
<reference evidence="2" key="1">
    <citation type="submission" date="2020-01" db="EMBL/GenBank/DDBJ databases">
        <title>'Steroidobacter agaridevorans' sp. nov., agar-degrading bacteria isolated from rhizosphere soils.</title>
        <authorList>
            <person name="Ikenaga M."/>
            <person name="Kataoka M."/>
            <person name="Murouchi A."/>
            <person name="Katsuragi S."/>
            <person name="Sakai M."/>
        </authorList>
    </citation>
    <scope>NUCLEOTIDE SEQUENCE [LARGE SCALE GENOMIC DNA]</scope>
    <source>
        <strain evidence="2">YU21-B</strain>
    </source>
</reference>
<dbReference type="EMBL" id="BLJN01000004">
    <property type="protein sequence ID" value="GFE82405.1"/>
    <property type="molecule type" value="Genomic_DNA"/>
</dbReference>
<gene>
    <name evidence="1" type="ORF">GCM10011487_44050</name>
</gene>
<dbReference type="Proteomes" id="UP000445000">
    <property type="component" value="Unassembled WGS sequence"/>
</dbReference>
<proteinExistence type="predicted"/>
<evidence type="ECO:0000313" key="2">
    <source>
        <dbReference type="Proteomes" id="UP000445000"/>
    </source>
</evidence>
<organism evidence="1 2">
    <name type="scientific">Steroidobacter agaridevorans</name>
    <dbReference type="NCBI Taxonomy" id="2695856"/>
    <lineage>
        <taxon>Bacteria</taxon>
        <taxon>Pseudomonadati</taxon>
        <taxon>Pseudomonadota</taxon>
        <taxon>Gammaproteobacteria</taxon>
        <taxon>Steroidobacterales</taxon>
        <taxon>Steroidobacteraceae</taxon>
        <taxon>Steroidobacter</taxon>
    </lineage>
</organism>
<accession>A0A829YG34</accession>
<sequence>MGQEYAVACFPCNEPIAFACSVEKFECSAAKASPLPAKYAGLNEGAVEHLCFKLNLFLHRLICQNA</sequence>
<name>A0A829YG34_9GAMM</name>